<dbReference type="PANTHER" id="PTHR31332">
    <property type="entry name" value="7-HYDROXYMETHYL CHLOROPHYLL A REDUCTASE, CHLOROPLASTIC"/>
    <property type="match status" value="1"/>
</dbReference>
<organism evidence="2">
    <name type="scientific">Candidatus Syntropharchaeum butanivorans</name>
    <dbReference type="NCBI Taxonomy" id="1839936"/>
    <lineage>
        <taxon>Archaea</taxon>
        <taxon>Methanobacteriati</taxon>
        <taxon>Methanobacteriota</taxon>
        <taxon>Stenosarchaea group</taxon>
        <taxon>Methanomicrobia</taxon>
        <taxon>Methanosarcinales</taxon>
        <taxon>ANME-2 cluster</taxon>
        <taxon>Candidatus Syntropharchaeum</taxon>
    </lineage>
</organism>
<dbReference type="InterPro" id="IPR007525">
    <property type="entry name" value="FrhB_FdhB_C"/>
</dbReference>
<accession>A0A7J2S326</accession>
<name>A0A7J2S326_9EURY</name>
<dbReference type="AlphaFoldDB" id="A0A7J2S326"/>
<dbReference type="InterPro" id="IPR017900">
    <property type="entry name" value="4Fe4S_Fe_S_CS"/>
</dbReference>
<dbReference type="Gene3D" id="3.30.70.20">
    <property type="match status" value="1"/>
</dbReference>
<dbReference type="Pfam" id="PF04422">
    <property type="entry name" value="FrhB_FdhB_N"/>
    <property type="match status" value="1"/>
</dbReference>
<dbReference type="PROSITE" id="PS00198">
    <property type="entry name" value="4FE4S_FER_1"/>
    <property type="match status" value="1"/>
</dbReference>
<evidence type="ECO:0000259" key="1">
    <source>
        <dbReference type="PROSITE" id="PS51379"/>
    </source>
</evidence>
<dbReference type="InterPro" id="IPR045220">
    <property type="entry name" value="FRHB/FDHB/HCAR-like"/>
</dbReference>
<reference evidence="2" key="1">
    <citation type="journal article" date="2020" name="mSystems">
        <title>Genome- and Community-Level Interaction Insights into Carbon Utilization and Element Cycling Functions of Hydrothermarchaeota in Hydrothermal Sediment.</title>
        <authorList>
            <person name="Zhou Z."/>
            <person name="Liu Y."/>
            <person name="Xu W."/>
            <person name="Pan J."/>
            <person name="Luo Z.H."/>
            <person name="Li M."/>
        </authorList>
    </citation>
    <scope>NUCLEOTIDE SEQUENCE [LARGE SCALE GENOMIC DNA]</scope>
    <source>
        <strain evidence="2">HyVt-386</strain>
    </source>
</reference>
<gene>
    <name evidence="2" type="ORF">ENI32_08255</name>
</gene>
<dbReference type="InterPro" id="IPR007516">
    <property type="entry name" value="Co_F420_Hydgase/DH_bsu_N"/>
</dbReference>
<dbReference type="GO" id="GO:0052592">
    <property type="term" value="F:oxidoreductase activity, acting on CH or CH2 groups, with an iron-sulfur protein as acceptor"/>
    <property type="evidence" value="ECO:0007669"/>
    <property type="project" value="TreeGrafter"/>
</dbReference>
<dbReference type="InterPro" id="IPR017896">
    <property type="entry name" value="4Fe4S_Fe-S-bd"/>
</dbReference>
<dbReference type="PROSITE" id="PS51379">
    <property type="entry name" value="4FE4S_FER_2"/>
    <property type="match status" value="1"/>
</dbReference>
<dbReference type="SUPFAM" id="SSF54862">
    <property type="entry name" value="4Fe-4S ferredoxins"/>
    <property type="match status" value="1"/>
</dbReference>
<feature type="domain" description="4Fe-4S ferredoxin-type" evidence="1">
    <location>
        <begin position="45"/>
        <end position="72"/>
    </location>
</feature>
<sequence>MALKWKSFYYDPRSLPMSCSWINSWEGTSMLIGDYGEIKSFEDLKAEIIDQDLCAGCGTCAAFCEAIEMEGDRPKLVGDCALVRGALKCGTCYEICPKRTNGDATIIEKFLSKEKTDELFGNYVGIYALRSTNAEIAEKAQDGGAVSAIIHYLLSTGTVDCGVISQRDEEWRAFPLVVTAPDDVTKGSGTRYAISPNVEALGDAIRDGMLRVAFVGTPCQVKGVRNLQTKLLEKIEKIDIVNIGLFCTENFRYDSFIEYMRPRLEEKGLKITDVTKTEITKGKFFFRSPKGDVTLKISELEPIIPNNCRNCIDFAAELADISVGSVGSPDGWSTVITRNERSDEIIKRMIEEGLFEVQEEVNLKIIHTLCSKKRERLKAKETEGGE</sequence>
<evidence type="ECO:0000313" key="2">
    <source>
        <dbReference type="EMBL" id="HEC57843.1"/>
    </source>
</evidence>
<proteinExistence type="predicted"/>
<comment type="caution">
    <text evidence="2">The sequence shown here is derived from an EMBL/GenBank/DDBJ whole genome shotgun (WGS) entry which is preliminary data.</text>
</comment>
<dbReference type="PANTHER" id="PTHR31332:SF0">
    <property type="entry name" value="7-HYDROXYMETHYL CHLOROPHYLL A REDUCTASE, CHLOROPLASTIC"/>
    <property type="match status" value="1"/>
</dbReference>
<dbReference type="Proteomes" id="UP000885936">
    <property type="component" value="Unassembled WGS sequence"/>
</dbReference>
<dbReference type="EMBL" id="DRIE01000133">
    <property type="protein sequence ID" value="HEC57843.1"/>
    <property type="molecule type" value="Genomic_DNA"/>
</dbReference>
<dbReference type="Pfam" id="PF04432">
    <property type="entry name" value="FrhB_FdhB_C"/>
    <property type="match status" value="1"/>
</dbReference>
<protein>
    <recommendedName>
        <fullName evidence="1">4Fe-4S ferredoxin-type domain-containing protein</fullName>
    </recommendedName>
</protein>